<dbReference type="PANTHER" id="PTHR34790:SF1">
    <property type="entry name" value="PHOTOSYSTEM II CORE COMPLEX PROTEINS PSBY, CHLOROPLASTIC"/>
    <property type="match status" value="1"/>
</dbReference>
<dbReference type="PANTHER" id="PTHR34790">
    <property type="entry name" value="PHOTOSYSTEM II CORE COMPLEX PROTEINS PSBY, CHLOROPLASTIC"/>
    <property type="match status" value="1"/>
</dbReference>
<reference evidence="2" key="1">
    <citation type="journal article" date="2019" name="Plant J.">
        <title>Chlorella vulgaris genome assembly and annotation reveals the molecular basis for metabolic acclimation to high light conditions.</title>
        <authorList>
            <person name="Cecchin M."/>
            <person name="Marcolungo L."/>
            <person name="Rossato M."/>
            <person name="Girolomoni L."/>
            <person name="Cosentino E."/>
            <person name="Cuine S."/>
            <person name="Li-Beisson Y."/>
            <person name="Delledonne M."/>
            <person name="Ballottari M."/>
        </authorList>
    </citation>
    <scope>NUCLEOTIDE SEQUENCE</scope>
    <source>
        <strain evidence="2">211/11P</strain>
    </source>
</reference>
<keyword evidence="3" id="KW-1185">Reference proteome</keyword>
<protein>
    <submittedName>
        <fullName evidence="2">Uncharacterized protein</fullName>
    </submittedName>
</protein>
<evidence type="ECO:0000313" key="3">
    <source>
        <dbReference type="Proteomes" id="UP001055712"/>
    </source>
</evidence>
<gene>
    <name evidence="2" type="ORF">D9Q98_007534</name>
</gene>
<dbReference type="EMBL" id="SIDB01000009">
    <property type="protein sequence ID" value="KAI3428710.1"/>
    <property type="molecule type" value="Genomic_DNA"/>
</dbReference>
<feature type="transmembrane region" description="Helical" evidence="1">
    <location>
        <begin position="77"/>
        <end position="96"/>
    </location>
</feature>
<dbReference type="GO" id="GO:0009534">
    <property type="term" value="C:chloroplast thylakoid"/>
    <property type="evidence" value="ECO:0007669"/>
    <property type="project" value="TreeGrafter"/>
</dbReference>
<feature type="transmembrane region" description="Helical" evidence="1">
    <location>
        <begin position="151"/>
        <end position="170"/>
    </location>
</feature>
<feature type="transmembrane region" description="Helical" evidence="1">
    <location>
        <begin position="233"/>
        <end position="251"/>
    </location>
</feature>
<dbReference type="GO" id="GO:0045454">
    <property type="term" value="P:cell redox homeostasis"/>
    <property type="evidence" value="ECO:0007669"/>
    <property type="project" value="TreeGrafter"/>
</dbReference>
<evidence type="ECO:0000313" key="2">
    <source>
        <dbReference type="EMBL" id="KAI3428710.1"/>
    </source>
</evidence>
<sequence length="349" mass="35224">MACTLASSVRGLSASTRTSRPAQRAQRLVVRAANRQSVQDAVMKGAALAGLSAALLNAGSAQAAMEVANIAAGDNRFGTIATLAVPVVGWVGFNILGPLQNQLNDMAPVQKVGRKRSVAAGLGLGAASLLSAQSAEAAQQVADVAASDNRFGLIALLALPVVGWVGFNILGPLQNQLNEMGGKPSGGSKQASKKKRSFAVGLGLGAASLMAAQNAEAAQQVADLAAGDNRVGILALLAVPALGWVGFNILGPLQNQLDSMAPVQKVGRKRSVAAGLGLGAASLLSAQSAEAAQQVADVAASDNRFGIIALLAVPVVGWVGFNILGPLQNQLNEMGGKPSGGRAPVKKRK</sequence>
<evidence type="ECO:0000256" key="1">
    <source>
        <dbReference type="SAM" id="Phobius"/>
    </source>
</evidence>
<dbReference type="Proteomes" id="UP001055712">
    <property type="component" value="Unassembled WGS sequence"/>
</dbReference>
<keyword evidence="1" id="KW-0472">Membrane</keyword>
<reference evidence="2" key="2">
    <citation type="submission" date="2020-11" db="EMBL/GenBank/DDBJ databases">
        <authorList>
            <person name="Cecchin M."/>
            <person name="Marcolungo L."/>
            <person name="Rossato M."/>
            <person name="Girolomoni L."/>
            <person name="Cosentino E."/>
            <person name="Cuine S."/>
            <person name="Li-Beisson Y."/>
            <person name="Delledonne M."/>
            <person name="Ballottari M."/>
        </authorList>
    </citation>
    <scope>NUCLEOTIDE SEQUENCE</scope>
    <source>
        <strain evidence="2">211/11P</strain>
        <tissue evidence="2">Whole cell</tissue>
    </source>
</reference>
<comment type="caution">
    <text evidence="2">The sequence shown here is derived from an EMBL/GenBank/DDBJ whole genome shotgun (WGS) entry which is preliminary data.</text>
</comment>
<dbReference type="InterPro" id="IPR038760">
    <property type="entry name" value="PsbY_plant"/>
</dbReference>
<feature type="transmembrane region" description="Helical" evidence="1">
    <location>
        <begin position="305"/>
        <end position="324"/>
    </location>
</feature>
<dbReference type="GO" id="GO:0009523">
    <property type="term" value="C:photosystem II"/>
    <property type="evidence" value="ECO:0007669"/>
    <property type="project" value="InterPro"/>
</dbReference>
<proteinExistence type="predicted"/>
<name>A0A9D4TLM9_CHLVU</name>
<dbReference type="OrthoDB" id="2016024at2759"/>
<organism evidence="2 3">
    <name type="scientific">Chlorella vulgaris</name>
    <name type="common">Green alga</name>
    <dbReference type="NCBI Taxonomy" id="3077"/>
    <lineage>
        <taxon>Eukaryota</taxon>
        <taxon>Viridiplantae</taxon>
        <taxon>Chlorophyta</taxon>
        <taxon>core chlorophytes</taxon>
        <taxon>Trebouxiophyceae</taxon>
        <taxon>Chlorellales</taxon>
        <taxon>Chlorellaceae</taxon>
        <taxon>Chlorella clade</taxon>
        <taxon>Chlorella</taxon>
    </lineage>
</organism>
<dbReference type="AlphaFoldDB" id="A0A9D4TLM9"/>
<keyword evidence="1" id="KW-0812">Transmembrane</keyword>
<accession>A0A9D4TLM9</accession>
<keyword evidence="1" id="KW-1133">Transmembrane helix</keyword>